<evidence type="ECO:0000313" key="2">
    <source>
        <dbReference type="EMBL" id="RNF81345.1"/>
    </source>
</evidence>
<dbReference type="InterPro" id="IPR023753">
    <property type="entry name" value="FAD/NAD-binding_dom"/>
</dbReference>
<comment type="caution">
    <text evidence="2">The sequence shown here is derived from an EMBL/GenBank/DDBJ whole genome shotgun (WGS) entry which is preliminary data.</text>
</comment>
<name>A0A3M8SL10_9ACTN</name>
<dbReference type="Gene3D" id="3.50.50.60">
    <property type="entry name" value="FAD/NAD(P)-binding domain"/>
    <property type="match status" value="1"/>
</dbReference>
<reference evidence="2 3" key="1">
    <citation type="submission" date="2018-11" db="EMBL/GenBank/DDBJ databases">
        <title>The Potential of Streptomyces as Biocontrol Agents against the Tomato grey mould, Botrytis cinerea (Gray mold) Frontiers in Microbiology.</title>
        <authorList>
            <person name="Li D."/>
        </authorList>
    </citation>
    <scope>NUCLEOTIDE SEQUENCE [LARGE SCALE GENOMIC DNA]</scope>
    <source>
        <strain evidence="2 3">NEAU-LD23</strain>
    </source>
</reference>
<organism evidence="2 3">
    <name type="scientific">Streptomyces botrytidirepellens</name>
    <dbReference type="NCBI Taxonomy" id="2486417"/>
    <lineage>
        <taxon>Bacteria</taxon>
        <taxon>Bacillati</taxon>
        <taxon>Actinomycetota</taxon>
        <taxon>Actinomycetes</taxon>
        <taxon>Kitasatosporales</taxon>
        <taxon>Streptomycetaceae</taxon>
        <taxon>Streptomyces</taxon>
    </lineage>
</organism>
<feature type="domain" description="FAD/NAD(P)-binding" evidence="1">
    <location>
        <begin position="16"/>
        <end position="45"/>
    </location>
</feature>
<dbReference type="SUPFAM" id="SSF51905">
    <property type="entry name" value="FAD/NAD(P)-binding domain"/>
    <property type="match status" value="1"/>
</dbReference>
<dbReference type="Proteomes" id="UP000275401">
    <property type="component" value="Unassembled WGS sequence"/>
</dbReference>
<dbReference type="AlphaFoldDB" id="A0A3M8SL10"/>
<gene>
    <name evidence="2" type="ORF">EEJ42_46750</name>
</gene>
<sequence>MPTSPAETAEPANVPYDIAVLGAGPAGLSAATAAAAHGARVALLDA</sequence>
<evidence type="ECO:0000313" key="3">
    <source>
        <dbReference type="Proteomes" id="UP000275401"/>
    </source>
</evidence>
<feature type="non-terminal residue" evidence="2">
    <location>
        <position position="46"/>
    </location>
</feature>
<proteinExistence type="predicted"/>
<dbReference type="EMBL" id="RIBZ01000866">
    <property type="protein sequence ID" value="RNF81345.1"/>
    <property type="molecule type" value="Genomic_DNA"/>
</dbReference>
<dbReference type="InterPro" id="IPR036188">
    <property type="entry name" value="FAD/NAD-bd_sf"/>
</dbReference>
<dbReference type="Pfam" id="PF07992">
    <property type="entry name" value="Pyr_redox_2"/>
    <property type="match status" value="1"/>
</dbReference>
<evidence type="ECO:0000259" key="1">
    <source>
        <dbReference type="Pfam" id="PF07992"/>
    </source>
</evidence>
<dbReference type="GO" id="GO:0016491">
    <property type="term" value="F:oxidoreductase activity"/>
    <property type="evidence" value="ECO:0007669"/>
    <property type="project" value="InterPro"/>
</dbReference>
<accession>A0A3M8SL10</accession>
<protein>
    <submittedName>
        <fullName evidence="2">FAD-binding protein</fullName>
    </submittedName>
</protein>
<keyword evidence="3" id="KW-1185">Reference proteome</keyword>